<dbReference type="InterPro" id="IPR029063">
    <property type="entry name" value="SAM-dependent_MTases_sf"/>
</dbReference>
<feature type="domain" description="O-methyltransferase C-terminal" evidence="4">
    <location>
        <begin position="252"/>
        <end position="396"/>
    </location>
</feature>
<evidence type="ECO:0000256" key="1">
    <source>
        <dbReference type="ARBA" id="ARBA00022603"/>
    </source>
</evidence>
<comment type="caution">
    <text evidence="5">The sequence shown here is derived from an EMBL/GenBank/DDBJ whole genome shotgun (WGS) entry which is preliminary data.</text>
</comment>
<dbReference type="AlphaFoldDB" id="A0AAN6WLV7"/>
<dbReference type="Gene3D" id="1.10.10.10">
    <property type="entry name" value="Winged helix-like DNA-binding domain superfamily/Winged helix DNA-binding domain"/>
    <property type="match status" value="1"/>
</dbReference>
<dbReference type="EMBL" id="MU864485">
    <property type="protein sequence ID" value="KAK4184518.1"/>
    <property type="molecule type" value="Genomic_DNA"/>
</dbReference>
<protein>
    <submittedName>
        <fullName evidence="5">S-adenosyl-L-methionine-dependent methyltransferase</fullName>
    </submittedName>
</protein>
<gene>
    <name evidence="5" type="ORF">QBC35DRAFT_505778</name>
</gene>
<evidence type="ECO:0000256" key="2">
    <source>
        <dbReference type="ARBA" id="ARBA00022679"/>
    </source>
</evidence>
<proteinExistence type="predicted"/>
<dbReference type="Proteomes" id="UP001302126">
    <property type="component" value="Unassembled WGS sequence"/>
</dbReference>
<dbReference type="CDD" id="cd02440">
    <property type="entry name" value="AdoMet_MTases"/>
    <property type="match status" value="1"/>
</dbReference>
<evidence type="ECO:0000313" key="5">
    <source>
        <dbReference type="EMBL" id="KAK4184518.1"/>
    </source>
</evidence>
<dbReference type="GO" id="GO:0032259">
    <property type="term" value="P:methylation"/>
    <property type="evidence" value="ECO:0007669"/>
    <property type="project" value="UniProtKB-KW"/>
</dbReference>
<dbReference type="InterPro" id="IPR036390">
    <property type="entry name" value="WH_DNA-bd_sf"/>
</dbReference>
<name>A0AAN6WLV7_9PEZI</name>
<keyword evidence="2" id="KW-0808">Transferase</keyword>
<organism evidence="5 6">
    <name type="scientific">Podospora australis</name>
    <dbReference type="NCBI Taxonomy" id="1536484"/>
    <lineage>
        <taxon>Eukaryota</taxon>
        <taxon>Fungi</taxon>
        <taxon>Dikarya</taxon>
        <taxon>Ascomycota</taxon>
        <taxon>Pezizomycotina</taxon>
        <taxon>Sordariomycetes</taxon>
        <taxon>Sordariomycetidae</taxon>
        <taxon>Sordariales</taxon>
        <taxon>Podosporaceae</taxon>
        <taxon>Podospora</taxon>
    </lineage>
</organism>
<keyword evidence="6" id="KW-1185">Reference proteome</keyword>
<accession>A0AAN6WLV7</accession>
<dbReference type="PANTHER" id="PTHR43712">
    <property type="entry name" value="PUTATIVE (AFU_ORTHOLOGUE AFUA_4G14580)-RELATED"/>
    <property type="match status" value="1"/>
</dbReference>
<dbReference type="PANTHER" id="PTHR43712:SF16">
    <property type="entry name" value="O-METHYLTRANSFERASE ELCB"/>
    <property type="match status" value="1"/>
</dbReference>
<sequence length="422" mass="47007">MSSRIAALSASIQEHSSKIDEYHRKNGIPQPTFDPTEDSVAEVKYPDDIEKSRTEVLSATMELSDLLTGPRGLVANPGFTALTKFSMTRFIHHFNLVNRIPLDGDGMSYEDLAKDMNAGISPSTLRQLLRAAMSFQMFQEKKPGYVSHSSVTRFLREHPVLHDCTGFTAEDMVPAFLGIVDALIENPAADDPSKSGYMVAHNASEPSFYLHLAKDAEKIRRFRNCISHTSAGPQWSMHYLTDYFPWESFGNGTVVDVGGSTGTSMFAVAERFPKLKLIVQDMADAIAQAKQRPGVNVSHMVADFFQPQPVKDADVYFFRSVMHNWPDAGAAKILKAQIPALKPGAKILIMDELMPNQKDMALSTARLQRLMDLAMLALGNSKVRDEEGWRELLKMADERFVLDRIIEPEGSALALVEVTWRP</sequence>
<keyword evidence="3" id="KW-0949">S-adenosyl-L-methionine</keyword>
<dbReference type="InterPro" id="IPR036388">
    <property type="entry name" value="WH-like_DNA-bd_sf"/>
</dbReference>
<reference evidence="5" key="2">
    <citation type="submission" date="2023-05" db="EMBL/GenBank/DDBJ databases">
        <authorList>
            <consortium name="Lawrence Berkeley National Laboratory"/>
            <person name="Steindorff A."/>
            <person name="Hensen N."/>
            <person name="Bonometti L."/>
            <person name="Westerberg I."/>
            <person name="Brannstrom I.O."/>
            <person name="Guillou S."/>
            <person name="Cros-Aarteil S."/>
            <person name="Calhoun S."/>
            <person name="Haridas S."/>
            <person name="Kuo A."/>
            <person name="Mondo S."/>
            <person name="Pangilinan J."/>
            <person name="Riley R."/>
            <person name="Labutti K."/>
            <person name="Andreopoulos B."/>
            <person name="Lipzen A."/>
            <person name="Chen C."/>
            <person name="Yanf M."/>
            <person name="Daum C."/>
            <person name="Ng V."/>
            <person name="Clum A."/>
            <person name="Ohm R."/>
            <person name="Martin F."/>
            <person name="Silar P."/>
            <person name="Natvig D."/>
            <person name="Lalanne C."/>
            <person name="Gautier V."/>
            <person name="Ament-Velasquez S.L."/>
            <person name="Kruys A."/>
            <person name="Hutchinson M.I."/>
            <person name="Powell A.J."/>
            <person name="Barry K."/>
            <person name="Miller A.N."/>
            <person name="Grigoriev I.V."/>
            <person name="Debuchy R."/>
            <person name="Gladieux P."/>
            <person name="Thoren M.H."/>
            <person name="Johannesson H."/>
        </authorList>
    </citation>
    <scope>NUCLEOTIDE SEQUENCE</scope>
    <source>
        <strain evidence="5">PSN309</strain>
    </source>
</reference>
<evidence type="ECO:0000256" key="3">
    <source>
        <dbReference type="ARBA" id="ARBA00022691"/>
    </source>
</evidence>
<dbReference type="GO" id="GO:0008171">
    <property type="term" value="F:O-methyltransferase activity"/>
    <property type="evidence" value="ECO:0007669"/>
    <property type="project" value="InterPro"/>
</dbReference>
<dbReference type="SUPFAM" id="SSF53335">
    <property type="entry name" value="S-adenosyl-L-methionine-dependent methyltransferases"/>
    <property type="match status" value="1"/>
</dbReference>
<dbReference type="Pfam" id="PF00891">
    <property type="entry name" value="Methyltransf_2"/>
    <property type="match status" value="1"/>
</dbReference>
<reference evidence="5" key="1">
    <citation type="journal article" date="2023" name="Mol. Phylogenet. Evol.">
        <title>Genome-scale phylogeny and comparative genomics of the fungal order Sordariales.</title>
        <authorList>
            <person name="Hensen N."/>
            <person name="Bonometti L."/>
            <person name="Westerberg I."/>
            <person name="Brannstrom I.O."/>
            <person name="Guillou S."/>
            <person name="Cros-Aarteil S."/>
            <person name="Calhoun S."/>
            <person name="Haridas S."/>
            <person name="Kuo A."/>
            <person name="Mondo S."/>
            <person name="Pangilinan J."/>
            <person name="Riley R."/>
            <person name="LaButti K."/>
            <person name="Andreopoulos B."/>
            <person name="Lipzen A."/>
            <person name="Chen C."/>
            <person name="Yan M."/>
            <person name="Daum C."/>
            <person name="Ng V."/>
            <person name="Clum A."/>
            <person name="Steindorff A."/>
            <person name="Ohm R.A."/>
            <person name="Martin F."/>
            <person name="Silar P."/>
            <person name="Natvig D.O."/>
            <person name="Lalanne C."/>
            <person name="Gautier V."/>
            <person name="Ament-Velasquez S.L."/>
            <person name="Kruys A."/>
            <person name="Hutchinson M.I."/>
            <person name="Powell A.J."/>
            <person name="Barry K."/>
            <person name="Miller A.N."/>
            <person name="Grigoriev I.V."/>
            <person name="Debuchy R."/>
            <person name="Gladieux P."/>
            <person name="Hiltunen Thoren M."/>
            <person name="Johannesson H."/>
        </authorList>
    </citation>
    <scope>NUCLEOTIDE SEQUENCE</scope>
    <source>
        <strain evidence="5">PSN309</strain>
    </source>
</reference>
<dbReference type="InterPro" id="IPR001077">
    <property type="entry name" value="COMT_C"/>
</dbReference>
<dbReference type="Gene3D" id="3.40.50.150">
    <property type="entry name" value="Vaccinia Virus protein VP39"/>
    <property type="match status" value="1"/>
</dbReference>
<evidence type="ECO:0000259" key="4">
    <source>
        <dbReference type="Pfam" id="PF00891"/>
    </source>
</evidence>
<dbReference type="PROSITE" id="PS51683">
    <property type="entry name" value="SAM_OMT_II"/>
    <property type="match status" value="1"/>
</dbReference>
<evidence type="ECO:0000313" key="6">
    <source>
        <dbReference type="Proteomes" id="UP001302126"/>
    </source>
</evidence>
<dbReference type="SUPFAM" id="SSF46785">
    <property type="entry name" value="Winged helix' DNA-binding domain"/>
    <property type="match status" value="1"/>
</dbReference>
<keyword evidence="1 5" id="KW-0489">Methyltransferase</keyword>
<dbReference type="InterPro" id="IPR016461">
    <property type="entry name" value="COMT-like"/>
</dbReference>